<evidence type="ECO:0000313" key="2">
    <source>
        <dbReference type="EMBL" id="MBT1697339.1"/>
    </source>
</evidence>
<dbReference type="AlphaFoldDB" id="A0AAP2DKT5"/>
<gene>
    <name evidence="2" type="ORF">KK083_10655</name>
</gene>
<feature type="signal peptide" evidence="1">
    <location>
        <begin position="1"/>
        <end position="19"/>
    </location>
</feature>
<dbReference type="RefSeq" id="WP_254163209.1">
    <property type="nucleotide sequence ID" value="NZ_JAHESF010000008.1"/>
</dbReference>
<dbReference type="EMBL" id="JAHESF010000008">
    <property type="protein sequence ID" value="MBT1697339.1"/>
    <property type="molecule type" value="Genomic_DNA"/>
</dbReference>
<sequence>MNFKFTTLLLIVSCSLGYAQGSGNNPFKKFIGEWTLKADDWTQNWGQGMEHIKIPHHHTVCKPLNTDNSLLAVIDGTPPFGHIFWTYNPVKKEVHHLSSFGEIRCGVGKGTVNDNGDVTLKVSFEGEAEGTYRIYTYKWISENEYELRSTQYDNKDKPTGLFYGGNFIRINAGKK</sequence>
<feature type="chain" id="PRO_5042966976" description="DUF1579 domain-containing protein" evidence="1">
    <location>
        <begin position="20"/>
        <end position="175"/>
    </location>
</feature>
<name>A0AAP2DKT5_9BACT</name>
<comment type="caution">
    <text evidence="2">The sequence shown here is derived from an EMBL/GenBank/DDBJ whole genome shotgun (WGS) entry which is preliminary data.</text>
</comment>
<proteinExistence type="predicted"/>
<keyword evidence="1" id="KW-0732">Signal</keyword>
<accession>A0AAP2DKT5</accession>
<keyword evidence="3" id="KW-1185">Reference proteome</keyword>
<evidence type="ECO:0000256" key="1">
    <source>
        <dbReference type="SAM" id="SignalP"/>
    </source>
</evidence>
<dbReference type="Proteomes" id="UP001319200">
    <property type="component" value="Unassembled WGS sequence"/>
</dbReference>
<evidence type="ECO:0000313" key="3">
    <source>
        <dbReference type="Proteomes" id="UP001319200"/>
    </source>
</evidence>
<evidence type="ECO:0008006" key="4">
    <source>
        <dbReference type="Google" id="ProtNLM"/>
    </source>
</evidence>
<organism evidence="2 3">
    <name type="scientific">Chryseosolibacter histidini</name>
    <dbReference type="NCBI Taxonomy" id="2782349"/>
    <lineage>
        <taxon>Bacteria</taxon>
        <taxon>Pseudomonadati</taxon>
        <taxon>Bacteroidota</taxon>
        <taxon>Cytophagia</taxon>
        <taxon>Cytophagales</taxon>
        <taxon>Chryseotaleaceae</taxon>
        <taxon>Chryseosolibacter</taxon>
    </lineage>
</organism>
<reference evidence="2 3" key="1">
    <citation type="submission" date="2021-05" db="EMBL/GenBank/DDBJ databases">
        <title>A Polyphasic approach of four new species of the genus Ohtaekwangia: Ohtaekwangia histidinii sp. nov., Ohtaekwangia cretensis sp. nov., Ohtaekwangia indiensis sp. nov., Ohtaekwangia reichenbachii sp. nov. from diverse environment.</title>
        <authorList>
            <person name="Octaviana S."/>
        </authorList>
    </citation>
    <scope>NUCLEOTIDE SEQUENCE [LARGE SCALE GENOMIC DNA]</scope>
    <source>
        <strain evidence="2 3">PWU4</strain>
    </source>
</reference>
<protein>
    <recommendedName>
        <fullName evidence="4">DUF1579 domain-containing protein</fullName>
    </recommendedName>
</protein>